<gene>
    <name evidence="1" type="ORF">Cvel_13639</name>
</gene>
<dbReference type="AlphaFoldDB" id="A0A0G4IE61"/>
<evidence type="ECO:0000313" key="1">
    <source>
        <dbReference type="EMBL" id="CEM55562.1"/>
    </source>
</evidence>
<protein>
    <submittedName>
        <fullName evidence="1">Uncharacterized protein</fullName>
    </submittedName>
</protein>
<organism evidence="1">
    <name type="scientific">Chromera velia CCMP2878</name>
    <dbReference type="NCBI Taxonomy" id="1169474"/>
    <lineage>
        <taxon>Eukaryota</taxon>
        <taxon>Sar</taxon>
        <taxon>Alveolata</taxon>
        <taxon>Colpodellida</taxon>
        <taxon>Chromeraceae</taxon>
        <taxon>Chromera</taxon>
    </lineage>
</organism>
<sequence length="72" mass="7747">MSFKQFQAEVGATLLQVQQSLTAVQQTQQQQGQILTELQQRQMEQAAAAVQQPMDVQGDGMLFGGGQGGLPL</sequence>
<accession>A0A0G4IE61</accession>
<reference evidence="1" key="1">
    <citation type="submission" date="2014-11" db="EMBL/GenBank/DDBJ databases">
        <authorList>
            <person name="Otto D Thomas"/>
            <person name="Naeem Raeece"/>
        </authorList>
    </citation>
    <scope>NUCLEOTIDE SEQUENCE</scope>
</reference>
<dbReference type="EMBL" id="CDMZ01005888">
    <property type="protein sequence ID" value="CEM55562.1"/>
    <property type="molecule type" value="Genomic_DNA"/>
</dbReference>
<dbReference type="VEuPathDB" id="CryptoDB:Cvel_13639"/>
<name>A0A0G4IE61_9ALVE</name>
<proteinExistence type="predicted"/>